<dbReference type="PANTHER" id="PTHR36838">
    <property type="entry name" value="AUXIN EFFLUX CARRIER FAMILY PROTEIN"/>
    <property type="match status" value="1"/>
</dbReference>
<evidence type="ECO:0000256" key="1">
    <source>
        <dbReference type="ARBA" id="ARBA00004651"/>
    </source>
</evidence>
<feature type="transmembrane region" description="Helical" evidence="8">
    <location>
        <begin position="100"/>
        <end position="119"/>
    </location>
</feature>
<feature type="transmembrane region" description="Helical" evidence="8">
    <location>
        <begin position="254"/>
        <end position="274"/>
    </location>
</feature>
<keyword evidence="4" id="KW-1003">Cell membrane</keyword>
<feature type="transmembrane region" description="Helical" evidence="8">
    <location>
        <begin position="125"/>
        <end position="146"/>
    </location>
</feature>
<name>A0A2S7FEW6_CLOBU</name>
<dbReference type="AlphaFoldDB" id="A0A2S7FEW6"/>
<comment type="similarity">
    <text evidence="2">Belongs to the auxin efflux carrier (TC 2.A.69) family.</text>
</comment>
<feature type="transmembrane region" description="Helical" evidence="8">
    <location>
        <begin position="158"/>
        <end position="177"/>
    </location>
</feature>
<dbReference type="Proteomes" id="UP000238081">
    <property type="component" value="Unassembled WGS sequence"/>
</dbReference>
<keyword evidence="7 8" id="KW-0472">Membrane</keyword>
<dbReference type="Gene3D" id="1.20.1530.20">
    <property type="match status" value="1"/>
</dbReference>
<evidence type="ECO:0000256" key="4">
    <source>
        <dbReference type="ARBA" id="ARBA00022475"/>
    </source>
</evidence>
<keyword evidence="3" id="KW-0813">Transport</keyword>
<keyword evidence="5 8" id="KW-0812">Transmembrane</keyword>
<dbReference type="Pfam" id="PF03547">
    <property type="entry name" value="Mem_trans"/>
    <property type="match status" value="2"/>
</dbReference>
<feature type="transmembrane region" description="Helical" evidence="8">
    <location>
        <begin position="6"/>
        <end position="25"/>
    </location>
</feature>
<dbReference type="PANTHER" id="PTHR36838:SF1">
    <property type="entry name" value="SLR1864 PROTEIN"/>
    <property type="match status" value="1"/>
</dbReference>
<feature type="transmembrane region" description="Helical" evidence="8">
    <location>
        <begin position="189"/>
        <end position="207"/>
    </location>
</feature>
<evidence type="ECO:0000256" key="2">
    <source>
        <dbReference type="ARBA" id="ARBA00010145"/>
    </source>
</evidence>
<feature type="transmembrane region" description="Helical" evidence="8">
    <location>
        <begin position="286"/>
        <end position="309"/>
    </location>
</feature>
<evidence type="ECO:0000256" key="8">
    <source>
        <dbReference type="SAM" id="Phobius"/>
    </source>
</evidence>
<evidence type="ECO:0000313" key="10">
    <source>
        <dbReference type="Proteomes" id="UP000238081"/>
    </source>
</evidence>
<dbReference type="InterPro" id="IPR038770">
    <property type="entry name" value="Na+/solute_symporter_sf"/>
</dbReference>
<accession>A0A2S7FEW6</accession>
<reference evidence="9 10" key="1">
    <citation type="submission" date="2016-01" db="EMBL/GenBank/DDBJ databases">
        <title>Characterization of the Clostridium difficile lineages that are prevalent in Hong Kong and China.</title>
        <authorList>
            <person name="Kwok J.S.-L."/>
            <person name="Lam W.-Y."/>
            <person name="Ip M."/>
            <person name="Chan T.-F."/>
            <person name="Hawkey P.M."/>
            <person name="Tsui S.K.-W."/>
        </authorList>
    </citation>
    <scope>NUCLEOTIDE SEQUENCE [LARGE SCALE GENOMIC DNA]</scope>
    <source>
        <strain evidence="9 10">300064</strain>
    </source>
</reference>
<evidence type="ECO:0000256" key="7">
    <source>
        <dbReference type="ARBA" id="ARBA00023136"/>
    </source>
</evidence>
<evidence type="ECO:0000256" key="5">
    <source>
        <dbReference type="ARBA" id="ARBA00022692"/>
    </source>
</evidence>
<dbReference type="RefSeq" id="WP_043665885.1">
    <property type="nucleotide sequence ID" value="NZ_JSEG01000019.1"/>
</dbReference>
<comment type="caution">
    <text evidence="9">The sequence shown here is derived from an EMBL/GenBank/DDBJ whole genome shotgun (WGS) entry which is preliminary data.</text>
</comment>
<organism evidence="9 10">
    <name type="scientific">Clostridium butyricum</name>
    <dbReference type="NCBI Taxonomy" id="1492"/>
    <lineage>
        <taxon>Bacteria</taxon>
        <taxon>Bacillati</taxon>
        <taxon>Bacillota</taxon>
        <taxon>Clostridia</taxon>
        <taxon>Eubacteriales</taxon>
        <taxon>Clostridiaceae</taxon>
        <taxon>Clostridium</taxon>
    </lineage>
</organism>
<evidence type="ECO:0000256" key="6">
    <source>
        <dbReference type="ARBA" id="ARBA00022989"/>
    </source>
</evidence>
<protein>
    <submittedName>
        <fullName evidence="9">Autotransporter</fullName>
    </submittedName>
</protein>
<feature type="transmembrane region" description="Helical" evidence="8">
    <location>
        <begin position="67"/>
        <end position="88"/>
    </location>
</feature>
<sequence>MELSISLMKQIAAMFLMIIVGYILIRKKVCNISDSKILSTLVLFVSGPCAIINAFTIELTADKVKGFVLAVFAAIIVHIVYIFISYILEKIFKFNAIEKASVIYSNCGNLIIPLVQLVLGQEMVFYASAYLIVQTILIWTHCKFIISEDRNFNIKKILFNINILAIFIGMIIFIGQVNLPIPVQSAMNSMGNLMGPLSMFVIGMLLANMNLKEVCMQRRAYMISFFRLIFLPGIVLLIFIFSGMTHLIKGADEIMLISFLAACAPSASSVTQFAQLYDNNPGMASVINALSVILCIITMPFMIMMYNLMI</sequence>
<dbReference type="EMBL" id="LRDH01000002">
    <property type="protein sequence ID" value="PPV17725.1"/>
    <property type="molecule type" value="Genomic_DNA"/>
</dbReference>
<dbReference type="GO" id="GO:0055085">
    <property type="term" value="P:transmembrane transport"/>
    <property type="evidence" value="ECO:0007669"/>
    <property type="project" value="InterPro"/>
</dbReference>
<dbReference type="InterPro" id="IPR004776">
    <property type="entry name" value="Mem_transp_PIN-like"/>
</dbReference>
<comment type="subcellular location">
    <subcellularLocation>
        <location evidence="1">Cell membrane</location>
        <topology evidence="1">Multi-pass membrane protein</topology>
    </subcellularLocation>
</comment>
<gene>
    <name evidence="9" type="ORF">AWN73_06900</name>
</gene>
<feature type="transmembrane region" description="Helical" evidence="8">
    <location>
        <begin position="228"/>
        <end position="248"/>
    </location>
</feature>
<feature type="transmembrane region" description="Helical" evidence="8">
    <location>
        <begin position="37"/>
        <end position="55"/>
    </location>
</feature>
<evidence type="ECO:0000313" key="9">
    <source>
        <dbReference type="EMBL" id="PPV17725.1"/>
    </source>
</evidence>
<keyword evidence="6 8" id="KW-1133">Transmembrane helix</keyword>
<evidence type="ECO:0000256" key="3">
    <source>
        <dbReference type="ARBA" id="ARBA00022448"/>
    </source>
</evidence>
<proteinExistence type="inferred from homology"/>
<dbReference type="GO" id="GO:0005886">
    <property type="term" value="C:plasma membrane"/>
    <property type="evidence" value="ECO:0007669"/>
    <property type="project" value="UniProtKB-SubCell"/>
</dbReference>